<feature type="compositionally biased region" description="Basic and acidic residues" evidence="1">
    <location>
        <begin position="9"/>
        <end position="19"/>
    </location>
</feature>
<feature type="compositionally biased region" description="Polar residues" evidence="1">
    <location>
        <begin position="222"/>
        <end position="244"/>
    </location>
</feature>
<evidence type="ECO:0000256" key="1">
    <source>
        <dbReference type="SAM" id="MobiDB-lite"/>
    </source>
</evidence>
<evidence type="ECO:0000313" key="2">
    <source>
        <dbReference type="EMBL" id="CCO32797.1"/>
    </source>
</evidence>
<gene>
    <name evidence="2" type="ORF">BN14_06860</name>
</gene>
<dbReference type="AlphaFoldDB" id="M5CAE3"/>
<sequence length="257" mass="28371">MYPRTVGQDLRKLHPKVIEDVTGGDAEKLGSPFMGDGSPRFGIDERFRSPKKRTKSGLRNDASKPNDDQSQELLEYYGHDAMKNDTADYYIEGPPIGTVLSSPGHTQKEMTSSSPKAQSKRRSQYQYTSRTRPGAVKQRGSDGLPGVSSDTSDDRTPIARPQSRSSSFVSPPIITRTSVTSLESSTRSEFSDSEREVDESGHLRADVYRKESGSEKGMEGSRTPTSVRFSPQPITYEPNQQIEQAGNMMRTGGPQTK</sequence>
<protein>
    <submittedName>
        <fullName evidence="2">Uncharacterized protein</fullName>
    </submittedName>
</protein>
<dbReference type="EMBL" id="CAOJ01010457">
    <property type="protein sequence ID" value="CCO32797.1"/>
    <property type="molecule type" value="Genomic_DNA"/>
</dbReference>
<comment type="caution">
    <text evidence="2">The sequence shown here is derived from an EMBL/GenBank/DDBJ whole genome shotgun (WGS) entry which is preliminary data.</text>
</comment>
<organism evidence="2 3">
    <name type="scientific">Thanatephorus cucumeris (strain AG1-IB / isolate 7/3/14)</name>
    <name type="common">Lettuce bottom rot fungus</name>
    <name type="synonym">Rhizoctonia solani</name>
    <dbReference type="NCBI Taxonomy" id="1108050"/>
    <lineage>
        <taxon>Eukaryota</taxon>
        <taxon>Fungi</taxon>
        <taxon>Dikarya</taxon>
        <taxon>Basidiomycota</taxon>
        <taxon>Agaricomycotina</taxon>
        <taxon>Agaricomycetes</taxon>
        <taxon>Cantharellales</taxon>
        <taxon>Ceratobasidiaceae</taxon>
        <taxon>Rhizoctonia</taxon>
        <taxon>Rhizoctonia solani AG-1</taxon>
    </lineage>
</organism>
<feature type="compositionally biased region" description="Basic and acidic residues" evidence="1">
    <location>
        <begin position="77"/>
        <end position="86"/>
    </location>
</feature>
<proteinExistence type="predicted"/>
<name>M5CAE3_THACB</name>
<reference evidence="2 3" key="1">
    <citation type="journal article" date="2013" name="J. Biotechnol.">
        <title>Establishment and interpretation of the genome sequence of the phytopathogenic fungus Rhizoctonia solani AG1-IB isolate 7/3/14.</title>
        <authorList>
            <person name="Wibberg D.W."/>
            <person name="Jelonek L.J."/>
            <person name="Rupp O.R."/>
            <person name="Hennig M.H."/>
            <person name="Eikmeyer F.E."/>
            <person name="Goesmann A.G."/>
            <person name="Hartmann A.H."/>
            <person name="Borriss R.B."/>
            <person name="Grosch R.G."/>
            <person name="Puehler A.P."/>
            <person name="Schlueter A.S."/>
        </authorList>
    </citation>
    <scope>NUCLEOTIDE SEQUENCE [LARGE SCALE GENOMIC DNA]</scope>
    <source>
        <strain evidence="3">AG1-IB / isolate 7/3/14</strain>
    </source>
</reference>
<feature type="compositionally biased region" description="Basic and acidic residues" evidence="1">
    <location>
        <begin position="189"/>
        <end position="219"/>
    </location>
</feature>
<dbReference type="HOGENOM" id="CLU_1082518_0_0_1"/>
<dbReference type="Proteomes" id="UP000012065">
    <property type="component" value="Unassembled WGS sequence"/>
</dbReference>
<accession>M5CAE3</accession>
<evidence type="ECO:0000313" key="3">
    <source>
        <dbReference type="Proteomes" id="UP000012065"/>
    </source>
</evidence>
<feature type="region of interest" description="Disordered" evidence="1">
    <location>
        <begin position="1"/>
        <end position="257"/>
    </location>
</feature>
<feature type="compositionally biased region" description="Polar residues" evidence="1">
    <location>
        <begin position="99"/>
        <end position="117"/>
    </location>
</feature>
<feature type="compositionally biased region" description="Polar residues" evidence="1">
    <location>
        <begin position="162"/>
        <end position="188"/>
    </location>
</feature>